<keyword evidence="8" id="KW-1185">Reference proteome</keyword>
<evidence type="ECO:0000256" key="3">
    <source>
        <dbReference type="ARBA" id="ARBA00022989"/>
    </source>
</evidence>
<evidence type="ECO:0000256" key="5">
    <source>
        <dbReference type="SAM" id="Phobius"/>
    </source>
</evidence>
<comment type="subcellular location">
    <subcellularLocation>
        <location evidence="1">Membrane</location>
        <topology evidence="1">Multi-pass membrane protein</topology>
    </subcellularLocation>
</comment>
<keyword evidence="2 5" id="KW-0812">Transmembrane</keyword>
<accession>A0A9W4WYI5</accession>
<dbReference type="AlphaFoldDB" id="A0A9W4WYI5"/>
<evidence type="ECO:0000313" key="7">
    <source>
        <dbReference type="EMBL" id="CAI2188678.1"/>
    </source>
</evidence>
<dbReference type="OrthoDB" id="2395335at2759"/>
<dbReference type="Proteomes" id="UP001153678">
    <property type="component" value="Unassembled WGS sequence"/>
</dbReference>
<dbReference type="GO" id="GO:0005216">
    <property type="term" value="F:monoatomic ion channel activity"/>
    <property type="evidence" value="ECO:0007669"/>
    <property type="project" value="InterPro"/>
</dbReference>
<name>A0A9W4WYI5_9GLOM</name>
<keyword evidence="4 5" id="KW-0472">Membrane</keyword>
<reference evidence="7" key="1">
    <citation type="submission" date="2022-08" db="EMBL/GenBank/DDBJ databases">
        <authorList>
            <person name="Kallberg Y."/>
            <person name="Tangrot J."/>
            <person name="Rosling A."/>
        </authorList>
    </citation>
    <scope>NUCLEOTIDE SEQUENCE</scope>
    <source>
        <strain evidence="7">Wild A</strain>
    </source>
</reference>
<comment type="caution">
    <text evidence="7">The sequence shown here is derived from an EMBL/GenBank/DDBJ whole genome shotgun (WGS) entry which is preliminary data.</text>
</comment>
<protein>
    <submittedName>
        <fullName evidence="7">5230_t:CDS:1</fullName>
    </submittedName>
</protein>
<dbReference type="Pfam" id="PF00520">
    <property type="entry name" value="Ion_trans"/>
    <property type="match status" value="1"/>
</dbReference>
<evidence type="ECO:0000256" key="4">
    <source>
        <dbReference type="ARBA" id="ARBA00023136"/>
    </source>
</evidence>
<organism evidence="7 8">
    <name type="scientific">Funneliformis geosporum</name>
    <dbReference type="NCBI Taxonomy" id="1117311"/>
    <lineage>
        <taxon>Eukaryota</taxon>
        <taxon>Fungi</taxon>
        <taxon>Fungi incertae sedis</taxon>
        <taxon>Mucoromycota</taxon>
        <taxon>Glomeromycotina</taxon>
        <taxon>Glomeromycetes</taxon>
        <taxon>Glomerales</taxon>
        <taxon>Glomeraceae</taxon>
        <taxon>Funneliformis</taxon>
    </lineage>
</organism>
<evidence type="ECO:0000313" key="8">
    <source>
        <dbReference type="Proteomes" id="UP001153678"/>
    </source>
</evidence>
<dbReference type="GO" id="GO:0016020">
    <property type="term" value="C:membrane"/>
    <property type="evidence" value="ECO:0007669"/>
    <property type="project" value="UniProtKB-SubCell"/>
</dbReference>
<dbReference type="SUPFAM" id="SSF82171">
    <property type="entry name" value="DPP6 N-terminal domain-like"/>
    <property type="match status" value="1"/>
</dbReference>
<keyword evidence="3 5" id="KW-1133">Transmembrane helix</keyword>
<dbReference type="EMBL" id="CAMKVN010005341">
    <property type="protein sequence ID" value="CAI2188678.1"/>
    <property type="molecule type" value="Genomic_DNA"/>
</dbReference>
<proteinExistence type="predicted"/>
<evidence type="ECO:0000256" key="1">
    <source>
        <dbReference type="ARBA" id="ARBA00004141"/>
    </source>
</evidence>
<gene>
    <name evidence="7" type="ORF">FWILDA_LOCUS13700</name>
</gene>
<feature type="domain" description="Ion transport" evidence="6">
    <location>
        <begin position="448"/>
        <end position="627"/>
    </location>
</feature>
<feature type="transmembrane region" description="Helical" evidence="5">
    <location>
        <begin position="597"/>
        <end position="620"/>
    </location>
</feature>
<sequence length="695" mass="81843">MSQNHMSINVNDFVSDLHQNSISTLPHNDKPISKVAISPQSKYLLTYSQEDESFVGWLVNTCTDPFNLSLDTDIMPYKCEGIKNFKVSDYKIILYDNTDEGLDGNIVTFQSNSSALINPAVLIYEYTKKKNLARKAFYLFNEKDIRFGGFKSDRIWMMSYGLIFLLDLTTFQLQKLSLFEKNLNIEQVKFKFSKKFIIMKVVDKYYVYSNNIDHINFPIGNIKDLSDLNYQEFEFAGNNNEFMITLSYNKTINIYFWKSNLKGSISCNKLVEIEVLEKSIHIEFKDKCIFIVSPDKPYIYNIANHDWRKSIFDDNMGNIYIDQKYISIQDKMNDDDVVYLKDETIRKTLHDVIFKYYDKCELDMTCIADPSEEESKMPLINNLLNTKYYFVLYGEKLLKSAIKQNNIHLISTIFNKTIENFKENPKSNFCILSIAGNNILYLKDKYYEYVLKYYDETTLILDPLNQEISYIKVDHHHSICKQLEIIRPYIPYHYEEIKFWKIPIFIVIAKTLIRIEPTLGNLADPNNPWNLTDKYYQVDRDGNIINNMTIYKIPDEYTNLFSNYSNSLLAMSIFLTGDGSLFNKWSPQENKTMITLMLLYSFIIVIFLMNLLIGLLNMAIEEDNDRATYMAQKAEILKEIELFYFLPNQRRLWKSWFPDIIYYYADVNEVKKLMNSDKITLNSKTKEDISKIIGY</sequence>
<dbReference type="InterPro" id="IPR005821">
    <property type="entry name" value="Ion_trans_dom"/>
</dbReference>
<evidence type="ECO:0000259" key="6">
    <source>
        <dbReference type="Pfam" id="PF00520"/>
    </source>
</evidence>
<evidence type="ECO:0000256" key="2">
    <source>
        <dbReference type="ARBA" id="ARBA00022692"/>
    </source>
</evidence>